<dbReference type="Proteomes" id="UP000063781">
    <property type="component" value="Chromosome"/>
</dbReference>
<feature type="transmembrane region" description="Helical" evidence="1">
    <location>
        <begin position="135"/>
        <end position="159"/>
    </location>
</feature>
<accession>A0A120JTN6</accession>
<name>A0A120JTN6_9FIRM</name>
<feature type="transmembrane region" description="Helical" evidence="1">
    <location>
        <begin position="7"/>
        <end position="28"/>
    </location>
</feature>
<feature type="transmembrane region" description="Helical" evidence="1">
    <location>
        <begin position="103"/>
        <end position="123"/>
    </location>
</feature>
<dbReference type="EMBL" id="CP013213">
    <property type="protein sequence ID" value="AMC93467.1"/>
    <property type="molecule type" value="Genomic_DNA"/>
</dbReference>
<protein>
    <submittedName>
        <fullName evidence="2">Uncharacterized protein</fullName>
    </submittedName>
</protein>
<keyword evidence="1" id="KW-0472">Membrane</keyword>
<dbReference type="RefSeq" id="WP_067632284.1">
    <property type="nucleotide sequence ID" value="NZ_CP013213.1"/>
</dbReference>
<keyword evidence="3" id="KW-1185">Reference proteome</keyword>
<proteinExistence type="predicted"/>
<organism evidence="2 3">
    <name type="scientific">Erysipelothrix larvae</name>
    <dbReference type="NCBI Taxonomy" id="1514105"/>
    <lineage>
        <taxon>Bacteria</taxon>
        <taxon>Bacillati</taxon>
        <taxon>Bacillota</taxon>
        <taxon>Erysipelotrichia</taxon>
        <taxon>Erysipelotrichales</taxon>
        <taxon>Erysipelotrichaceae</taxon>
        <taxon>Erysipelothrix</taxon>
    </lineage>
</organism>
<evidence type="ECO:0000256" key="1">
    <source>
        <dbReference type="SAM" id="Phobius"/>
    </source>
</evidence>
<gene>
    <name evidence="2" type="ORF">AOC36_05580</name>
</gene>
<dbReference type="STRING" id="1514105.AOC36_05580"/>
<feature type="transmembrane region" description="Helical" evidence="1">
    <location>
        <begin position="70"/>
        <end position="91"/>
    </location>
</feature>
<keyword evidence="1" id="KW-1133">Transmembrane helix</keyword>
<dbReference type="AlphaFoldDB" id="A0A120JTN6"/>
<sequence length="174" mass="19361">MTKSDKFLVLAQALFLCIMLVFWVHFAYLGVLLTNVIQVSQASTLLSSQDLFVVRIVNVVLAQHRSVFEFILNISSTIPLGYCAFGMLAMLHPNKKWQLQNRVHCIVGIGAQSIFLLGLAYMMNNFSTLGRAISIVHTIGWITCIAGLVISAGCVYTLVRLMFDYQSNNSEVPL</sequence>
<keyword evidence="1" id="KW-0812">Transmembrane</keyword>
<reference evidence="2 3" key="1">
    <citation type="submission" date="2015-10" db="EMBL/GenBank/DDBJ databases">
        <title>Erysipelothrix larvae sp. LV19 isolated from the larval gut of the rhinoceros beetle, Trypoxylus dichotomus.</title>
        <authorList>
            <person name="Lim S."/>
            <person name="Kim B.-C."/>
        </authorList>
    </citation>
    <scope>NUCLEOTIDE SEQUENCE [LARGE SCALE GENOMIC DNA]</scope>
    <source>
        <strain evidence="2 3">LV19</strain>
    </source>
</reference>
<dbReference type="KEGG" id="erl:AOC36_05580"/>
<evidence type="ECO:0000313" key="2">
    <source>
        <dbReference type="EMBL" id="AMC93467.1"/>
    </source>
</evidence>
<evidence type="ECO:0000313" key="3">
    <source>
        <dbReference type="Proteomes" id="UP000063781"/>
    </source>
</evidence>